<protein>
    <submittedName>
        <fullName evidence="2">DUF1987 domain-containing protein</fullName>
    </submittedName>
</protein>
<comment type="caution">
    <text evidence="2">The sequence shown here is derived from an EMBL/GenBank/DDBJ whole genome shotgun (WGS) entry which is preliminary data.</text>
</comment>
<dbReference type="Proteomes" id="UP000321721">
    <property type="component" value="Unassembled WGS sequence"/>
</dbReference>
<dbReference type="InterPro" id="IPR018530">
    <property type="entry name" value="SiaC"/>
</dbReference>
<proteinExistence type="predicted"/>
<reference evidence="2 3" key="1">
    <citation type="submission" date="2019-08" db="EMBL/GenBank/DDBJ databases">
        <title>Genome of Vicingus serpentipes NCIMB 15042.</title>
        <authorList>
            <person name="Bowman J.P."/>
        </authorList>
    </citation>
    <scope>NUCLEOTIDE SEQUENCE [LARGE SCALE GENOMIC DNA]</scope>
    <source>
        <strain evidence="2 3">NCIMB 15042</strain>
    </source>
</reference>
<dbReference type="Pfam" id="PF09345">
    <property type="entry name" value="SiaC"/>
    <property type="match status" value="1"/>
</dbReference>
<dbReference type="OrthoDB" id="5297629at2"/>
<sequence>MEKFELKESIKIPRILIDYKNGKIRITGKSSLNNPDELYPRLIDLFQLYIQNPQPVTYVLIDLEFYNAESAKYLFTIIEMLIDLHQEKKSQLKITWHYDPDDYSIINDINKIVTT</sequence>
<keyword evidence="3" id="KW-1185">Reference proteome</keyword>
<organism evidence="2 3">
    <name type="scientific">Vicingus serpentipes</name>
    <dbReference type="NCBI Taxonomy" id="1926625"/>
    <lineage>
        <taxon>Bacteria</taxon>
        <taxon>Pseudomonadati</taxon>
        <taxon>Bacteroidota</taxon>
        <taxon>Flavobacteriia</taxon>
        <taxon>Flavobacteriales</taxon>
        <taxon>Vicingaceae</taxon>
        <taxon>Vicingus</taxon>
    </lineage>
</organism>
<evidence type="ECO:0000313" key="2">
    <source>
        <dbReference type="EMBL" id="TXB67030.1"/>
    </source>
</evidence>
<evidence type="ECO:0000259" key="1">
    <source>
        <dbReference type="Pfam" id="PF09345"/>
    </source>
</evidence>
<gene>
    <name evidence="2" type="ORF">FRY74_02265</name>
</gene>
<dbReference type="AlphaFoldDB" id="A0A5C6RZG9"/>
<accession>A0A5C6RZG9</accession>
<dbReference type="EMBL" id="VOOS01000001">
    <property type="protein sequence ID" value="TXB67030.1"/>
    <property type="molecule type" value="Genomic_DNA"/>
</dbReference>
<dbReference type="RefSeq" id="WP_147098196.1">
    <property type="nucleotide sequence ID" value="NZ_VOOS01000001.1"/>
</dbReference>
<feature type="domain" description="SiaC family regulatory phosphoprotein" evidence="1">
    <location>
        <begin position="8"/>
        <end position="110"/>
    </location>
</feature>
<evidence type="ECO:0000313" key="3">
    <source>
        <dbReference type="Proteomes" id="UP000321721"/>
    </source>
</evidence>
<name>A0A5C6RZG9_9FLAO</name>